<reference evidence="2" key="1">
    <citation type="submission" date="2019-07" db="EMBL/GenBank/DDBJ databases">
        <title>Annotation for the trematode Paragonimus miyazaki's.</title>
        <authorList>
            <person name="Choi Y.-J."/>
        </authorList>
    </citation>
    <scope>NUCLEOTIDE SEQUENCE</scope>
    <source>
        <strain evidence="2">Japan</strain>
    </source>
</reference>
<proteinExistence type="predicted"/>
<organism evidence="2 3">
    <name type="scientific">Paragonimus skrjabini miyazakii</name>
    <dbReference type="NCBI Taxonomy" id="59628"/>
    <lineage>
        <taxon>Eukaryota</taxon>
        <taxon>Metazoa</taxon>
        <taxon>Spiralia</taxon>
        <taxon>Lophotrochozoa</taxon>
        <taxon>Platyhelminthes</taxon>
        <taxon>Trematoda</taxon>
        <taxon>Digenea</taxon>
        <taxon>Plagiorchiida</taxon>
        <taxon>Troglotremata</taxon>
        <taxon>Troglotrematidae</taxon>
        <taxon>Paragonimus</taxon>
    </lineage>
</organism>
<dbReference type="EMBL" id="JTDE01006553">
    <property type="protein sequence ID" value="KAF7243132.1"/>
    <property type="molecule type" value="Genomic_DNA"/>
</dbReference>
<dbReference type="OrthoDB" id="6249639at2759"/>
<evidence type="ECO:0000313" key="2">
    <source>
        <dbReference type="EMBL" id="KAF7243132.1"/>
    </source>
</evidence>
<evidence type="ECO:0000256" key="1">
    <source>
        <dbReference type="SAM" id="MobiDB-lite"/>
    </source>
</evidence>
<feature type="region of interest" description="Disordered" evidence="1">
    <location>
        <begin position="195"/>
        <end position="217"/>
    </location>
</feature>
<feature type="region of interest" description="Disordered" evidence="1">
    <location>
        <begin position="916"/>
        <end position="936"/>
    </location>
</feature>
<comment type="caution">
    <text evidence="2">The sequence shown here is derived from an EMBL/GenBank/DDBJ whole genome shotgun (WGS) entry which is preliminary data.</text>
</comment>
<gene>
    <name evidence="2" type="ORF">EG68_10687</name>
</gene>
<sequence length="2236" mass="254402">MSSSHSGEVKGTGRVQTEVFNTLSFPTSQFKGDINPLDRRRVKSPGKSSPQLLEVEQEAAQLTRFRGHFILDKCRQSTGESRDHSLLEASIQCSPDDILLNKKEENEQIPIPRSRYRIRLEYEFDPQTGNLTEPARSSVEVMSTKTVTRPSFILTELKPVLRNLVNQLVNLQQHHSYPREPQSRTRDKIIGNLDHSHKHRSRSMEVKPATIKQPKYPCGSPETVSRCKCGQSNGDFQNAVCPQTIPLRTIPSPLLVDIPLYAAQLSPDFFEVASVSEFQQHYSPAIISSPVRTQYFSGVSFQNNVYQHRCTETGTNLFSFASDPSLSNYDSLPISRILYVSISKFHDGSSLGILEQYPIAACKVPIKWTVDESNWCCTTQHMLHLGSSVYIHYATSHWKTKQRLRTSSLSDPHSSSSRSSLTGQVCRWRNHRKTNNPLPNVFKPQFAPHAVRVNRKVSSRESKGSSTRRFSWTNVSTTNPMRRVRRAKAQSVPWPVGLSTTQSMFTPLNSLVLHRQNGRTLQSARANLCLSAHDQQLAGKTEQQHQYQQQQLDRKPRARFRRKQIVAVPVSDMCSPRMVTEVMRILPTMRAISLVRSPVEFTGNESYLSDDTEARNNSNSSCSKSEKGCVYAGCLTPSSFRSRSSVSPMQRTKSAEESWWRCLSNRHSACYCCRSLCPLRTTSFSGGVLVRSRRARKRRICRRRRPRCCLHELQLQMPERKGKTIYLELGPGQYALYQCSCPSQTTTPDTRIPNTETPHSDNLNINTQNELSQNNSAVPRVPTRPVFTKHVGKAGCENERRHKFKRTRNEQTLSLVKNDLNTIRCDSEPTTVLVDIGPGFYTICYDTPSFNTNVRSQKVFDPIHQNESITSRLRRNRHGPRCKYVAKRKKLKHKRKTEDTPSLYLGASRNEKIVKTEKSRSKTAKHSLNPMSTVNGGSTAGSGLVLTVFRVSPADRNFIKEQTSEGSSLSNFESNYFQRGRVFQKVDDLLLSCDHSISHPFSETVEQPKTVLCADQTVQSGLVEQCSWLQSYHILTILPEGSTSASHALQNTTPKLQKHVQLCGYSLQMSSVFVDSKLNEKDIYLRPLHVPANALYNFGNPELLASAALDYSRSHVLSKKENYQMPTTHDLCIISQHAIQPTKFNFVHPQLYSHDSDEANLIMRSKSTTVCSNYHLTRLPSSSSNLGLWASSINSTSSLTNFRHRTLEMEYSTELDNTMSCPDLIIQEAGLNNFDQCVHSSTERKNLLRSRSYVNETQASNKSYSSLQISSPTHVSLFRNSDYSNTKSPICLEYGRESLTLEPVNCSSFLDGCRVADTLQVPEYELTEYQSYTNKLDSEIEDNTSVSQTVGVKQTTESYADVSHASMVCISEPCIESCQGEVDVEHKEPVADNDLHVIKWVGDCLKQKLCDVSHSTKLASNTVTDASSTKNPHQFDCQLQKLSTHPLVHRKSQSLQTQETSDKHNDLAIGIKRWQSYVREQRLPLYRSRKRRHPPGDHLYEKCAQLEDIRHQRLENRLFAVCAPHSVNETPSSIDLTVVVDTNNSNSVQLEINEASWSTSFEPIQIVPRDTEQDLKSYTSITFTAEAIPQSMDWNQRFIPTPDQYEKFRSICDSNKTTQILHVPTSNTRLSDESGTDVTYLRESLLIDESSCSIKLTESEQVSSDSIYLTAECRANSAPCVLNHFQAHPRNLTTTTNITTVTSILYPSAKYFDCSAKNKEAGDTRKVIKSTVLRLLSSSEDEYFSVASCVQPINKETQSSFYVACTLHNEDETNKQVLDRHRSDQKERLTFWPAEESSGVWVEESNMSVIHSLPSTQLHDVTTTHQLGCSIRPFLITRTKDMWYETIGPANAPDLQRIRLMASTHLTVIRLEWCTGGICDWHDVCFPRRCAQAVSPNRFLPNGDDYIMKPIEFSYSGEHLLNHLDINAHPHHYRLASVRRSLIFIPPTCPIVSTPTSSHGRITHLAHICQSNLMFLFSTQCQTEEDIAYSKAFQIFTNFISHAYSVPNVIPHPRQRVSVFVTHDPLKRFGLLTLPEFQLAESSWVRRRSLDKRSNWKYSQITDSHCLSTIPDRLSNLIRLKNNSWCKQNSEQTIVPQVSPPTGFSLKWLPHDMRTHRRRKHTDQMHSPQPMGISRPRLRNRRNKILKTVQRQLCRKQDRSFGRTDRKSRARECHLDKKKINLNIKHFESLLDDIDQTYANQRTRCLVSVGTSTRNGTGKLLHHRFSEPRIIDQRTR</sequence>
<name>A0A8S9YNE2_9TREM</name>
<evidence type="ECO:0000313" key="3">
    <source>
        <dbReference type="Proteomes" id="UP000822476"/>
    </source>
</evidence>
<accession>A0A8S9YNE2</accession>
<feature type="region of interest" description="Disordered" evidence="1">
    <location>
        <begin position="31"/>
        <end position="50"/>
    </location>
</feature>
<dbReference type="Proteomes" id="UP000822476">
    <property type="component" value="Unassembled WGS sequence"/>
</dbReference>
<keyword evidence="3" id="KW-1185">Reference proteome</keyword>
<protein>
    <submittedName>
        <fullName evidence="2">Uncharacterized protein</fullName>
    </submittedName>
</protein>